<dbReference type="PROSITE" id="PS50883">
    <property type="entry name" value="EAL"/>
    <property type="match status" value="1"/>
</dbReference>
<dbReference type="InterPro" id="IPR029787">
    <property type="entry name" value="Nucleotide_cyclase"/>
</dbReference>
<evidence type="ECO:0000256" key="1">
    <source>
        <dbReference type="SAM" id="Phobius"/>
    </source>
</evidence>
<dbReference type="Gene3D" id="3.20.20.450">
    <property type="entry name" value="EAL domain"/>
    <property type="match status" value="1"/>
</dbReference>
<dbReference type="InterPro" id="IPR000160">
    <property type="entry name" value="GGDEF_dom"/>
</dbReference>
<dbReference type="NCBIfam" id="TIGR00229">
    <property type="entry name" value="sensory_box"/>
    <property type="match status" value="1"/>
</dbReference>
<feature type="transmembrane region" description="Helical" evidence="1">
    <location>
        <begin position="12"/>
        <end position="33"/>
    </location>
</feature>
<dbReference type="InterPro" id="IPR052155">
    <property type="entry name" value="Biofilm_reg_signaling"/>
</dbReference>
<feature type="domain" description="EAL" evidence="3">
    <location>
        <begin position="705"/>
        <end position="956"/>
    </location>
</feature>
<evidence type="ECO:0000259" key="4">
    <source>
        <dbReference type="PROSITE" id="PS50887"/>
    </source>
</evidence>
<keyword evidence="1" id="KW-0812">Transmembrane</keyword>
<dbReference type="NCBIfam" id="TIGR00254">
    <property type="entry name" value="GGDEF"/>
    <property type="match status" value="1"/>
</dbReference>
<dbReference type="PANTHER" id="PTHR44757">
    <property type="entry name" value="DIGUANYLATE CYCLASE DGCP"/>
    <property type="match status" value="1"/>
</dbReference>
<feature type="domain" description="GGDEF" evidence="4">
    <location>
        <begin position="560"/>
        <end position="694"/>
    </location>
</feature>
<proteinExistence type="predicted"/>
<dbReference type="InterPro" id="IPR001633">
    <property type="entry name" value="EAL_dom"/>
</dbReference>
<organism evidence="5">
    <name type="scientific">hydrothermal vent metagenome</name>
    <dbReference type="NCBI Taxonomy" id="652676"/>
    <lineage>
        <taxon>unclassified sequences</taxon>
        <taxon>metagenomes</taxon>
        <taxon>ecological metagenomes</taxon>
    </lineage>
</organism>
<keyword evidence="1" id="KW-0472">Membrane</keyword>
<evidence type="ECO:0000259" key="3">
    <source>
        <dbReference type="PROSITE" id="PS50883"/>
    </source>
</evidence>
<dbReference type="EMBL" id="UOFO01000042">
    <property type="protein sequence ID" value="VAW84356.1"/>
    <property type="molecule type" value="Genomic_DNA"/>
</dbReference>
<dbReference type="PROSITE" id="PS50887">
    <property type="entry name" value="GGDEF"/>
    <property type="match status" value="1"/>
</dbReference>
<dbReference type="PANTHER" id="PTHR44757:SF2">
    <property type="entry name" value="BIOFILM ARCHITECTURE MAINTENANCE PROTEIN MBAA"/>
    <property type="match status" value="1"/>
</dbReference>
<feature type="domain" description="PAS" evidence="2">
    <location>
        <begin position="399"/>
        <end position="441"/>
    </location>
</feature>
<feature type="transmembrane region" description="Helical" evidence="1">
    <location>
        <begin position="300"/>
        <end position="321"/>
    </location>
</feature>
<accession>A0A3B0ZUM9</accession>
<dbReference type="SMART" id="SM00052">
    <property type="entry name" value="EAL"/>
    <property type="match status" value="1"/>
</dbReference>
<dbReference type="InterPro" id="IPR035965">
    <property type="entry name" value="PAS-like_dom_sf"/>
</dbReference>
<dbReference type="InterPro" id="IPR035919">
    <property type="entry name" value="EAL_sf"/>
</dbReference>
<dbReference type="SMART" id="SM00267">
    <property type="entry name" value="GGDEF"/>
    <property type="match status" value="1"/>
</dbReference>
<dbReference type="FunFam" id="3.30.70.270:FF:000001">
    <property type="entry name" value="Diguanylate cyclase domain protein"/>
    <property type="match status" value="1"/>
</dbReference>
<evidence type="ECO:0000313" key="5">
    <source>
        <dbReference type="EMBL" id="VAW84356.1"/>
    </source>
</evidence>
<dbReference type="Pfam" id="PF00563">
    <property type="entry name" value="EAL"/>
    <property type="match status" value="1"/>
</dbReference>
<keyword evidence="1" id="KW-1133">Transmembrane helix</keyword>
<dbReference type="AlphaFoldDB" id="A0A3B0ZUM9"/>
<dbReference type="SUPFAM" id="SSF55785">
    <property type="entry name" value="PYP-like sensor domain (PAS domain)"/>
    <property type="match status" value="1"/>
</dbReference>
<dbReference type="Gene3D" id="3.30.450.20">
    <property type="entry name" value="PAS domain"/>
    <property type="match status" value="1"/>
</dbReference>
<dbReference type="InterPro" id="IPR000014">
    <property type="entry name" value="PAS"/>
</dbReference>
<evidence type="ECO:0000259" key="2">
    <source>
        <dbReference type="PROSITE" id="PS50112"/>
    </source>
</evidence>
<gene>
    <name evidence="5" type="ORF">MNBD_GAMMA16-1923</name>
</gene>
<dbReference type="Gene3D" id="3.30.70.270">
    <property type="match status" value="1"/>
</dbReference>
<protein>
    <submittedName>
        <fullName evidence="5">Diguanylate cyclase/phosphodiesterase (GGDEF &amp; EAL domains) with PAS/PAC sensor(S)</fullName>
    </submittedName>
</protein>
<name>A0A3B0ZUM9_9ZZZZ</name>
<dbReference type="PROSITE" id="PS50112">
    <property type="entry name" value="PAS"/>
    <property type="match status" value="1"/>
</dbReference>
<dbReference type="InterPro" id="IPR043128">
    <property type="entry name" value="Rev_trsase/Diguanyl_cyclase"/>
</dbReference>
<dbReference type="CDD" id="cd01949">
    <property type="entry name" value="GGDEF"/>
    <property type="match status" value="1"/>
</dbReference>
<dbReference type="InterPro" id="IPR029150">
    <property type="entry name" value="dCache_3"/>
</dbReference>
<dbReference type="Pfam" id="PF14827">
    <property type="entry name" value="dCache_3"/>
    <property type="match status" value="1"/>
</dbReference>
<dbReference type="SUPFAM" id="SSF141868">
    <property type="entry name" value="EAL domain-like"/>
    <property type="match status" value="1"/>
</dbReference>
<reference evidence="5" key="1">
    <citation type="submission" date="2018-06" db="EMBL/GenBank/DDBJ databases">
        <authorList>
            <person name="Zhirakovskaya E."/>
        </authorList>
    </citation>
    <scope>NUCLEOTIDE SEQUENCE</scope>
</reference>
<dbReference type="CDD" id="cd01948">
    <property type="entry name" value="EAL"/>
    <property type="match status" value="1"/>
</dbReference>
<dbReference type="SUPFAM" id="SSF55073">
    <property type="entry name" value="Nucleotide cyclase"/>
    <property type="match status" value="1"/>
</dbReference>
<dbReference type="Pfam" id="PF00990">
    <property type="entry name" value="GGDEF"/>
    <property type="match status" value="1"/>
</dbReference>
<sequence length="956" mass="109432">MKRTNIKGFVSLKWQIFILLTFVMLFINSVFYYQHSSNLNDEFKQNRDVIYQRNLQAFQGLIIAATNRLGQIGHLIPLFSGIKPSINDDDISLLKARLEEYWPILSIETDIEFIAYYDKVDLIHVSSVSNQINTLPKELISELIQPSFADEKPVTIINCQAECILLNAVPVLSQKEMVGVIVVGKSLVELIINFNSMSSTNIGLLTSVTGGKESYIKDWDVYISALSNYVQFKNILQVISETHTLNDLLRPYSQVYYQDHIYELRLYPMADVADSTTNHIIFIDDITVPYRNNEQTKQEILLTGILTIVVAEIIVVLALWFPLSRLRRTALALPLLAQSEYAKALDTFKSNQRKHIFSDEIHQLDASAIKLSHQLQFLETNIKSHEIDLASKMEELRIERDFVNELLNTAQVIIITQNSKGKILLLNNYGQSLTGYSPPDLAKMRFCDLTGISGTRNESYVTDQFNSIIASKESIYKHESQLTCSNGDTIHVAWLHSHLNHKHSYEPAILSVGLDITARIQAEDHITWLANHDPLTQLYNRRKFQEEFERILQNAERYQHRGSLLFLDLDHFKYINDTLGHSIGDNLLTLVASELKQCIRSTDVIARFGGDEFVILMPSSDEQSTMAVAKKINEKLSHISMPELLGDNHKISISIGIAYYPKHGESVDEILANADMAMYHVKKRRRGSWHVYKIEDHAKEWLQNDIYWRQQIEHALQHDRFFLEFQPIMNLETNRIELHEALIRMLDNRDQIISPESFIPMAERSNLILDIDHYVLEKTIKLLHQNNQTGKSYQMTVNLSAPSLVDSDLLPLIKELLSEYPISPRQLIFEITETTALADFSAAYSLINSIKAMGCLFALDDFGAGFSSFHYLKKLPVDYIKIDGAFIQSLASNRDDQVLVKAMNDVARWFGKATIAEHVEDRVALEILKKYKVNYAQGFHIGRPAPKLVEQRVRSL</sequence>